<evidence type="ECO:0000313" key="5">
    <source>
        <dbReference type="Ensembl" id="ENSCSEP00000026075.1"/>
    </source>
</evidence>
<feature type="region of interest" description="Disordered" evidence="1">
    <location>
        <begin position="613"/>
        <end position="653"/>
    </location>
</feature>
<feature type="domain" description="Interferon-induced very large GTPase 1" evidence="4">
    <location>
        <begin position="1153"/>
        <end position="1272"/>
    </location>
</feature>
<feature type="domain" description="VLIG-type G" evidence="3">
    <location>
        <begin position="793"/>
        <end position="1039"/>
    </location>
</feature>
<dbReference type="Ensembl" id="ENSCSET00000026416.1">
    <property type="protein sequence ID" value="ENSCSEP00000026075.1"/>
    <property type="gene ID" value="ENSCSEG00000016649.1"/>
</dbReference>
<reference evidence="5" key="2">
    <citation type="submission" date="2025-08" db="UniProtKB">
        <authorList>
            <consortium name="Ensembl"/>
        </authorList>
    </citation>
    <scope>IDENTIFICATION</scope>
</reference>
<feature type="compositionally biased region" description="Polar residues" evidence="1">
    <location>
        <begin position="742"/>
        <end position="775"/>
    </location>
</feature>
<sequence>MLNISTWTSENLEPLETKDLPFSFLQRLWLLSPDARSTCCRGSNSVLNNANHSAETANGLEGEDQRTINPLDLVTAVYMSAHPFLTQEMTARVMQCQFAVPLVLPSKDPEGPGRFLLWPLRNVVTQWTSDSADEREKGQVQDLASRSMPMVSFLKFGHLSVSKSQVLNCISSQHRSCREMFVHREMEGGHLPRKLANGLVEIGWCVPTGGTVGNRFPAPMAICNLRGDATKHEQCLTFLCQASSAVVVFCGQLHEKEKQILASCNNLAKKLIVVDVSETEKNVKSNLGFAGVSFGRTTGIPKESVVQGKGLNVEEIAKSLSNTLKVLLPTELTHVSMVEAAKTASEIGLEVDEGAACKKALSMVEEVLEGLGEDLGQFKEKQLPLQGFFWKKLGEIERIECKSRIERKPLDPELRREKKYILAEYKRYKITQSMKVFINAMSATDKVERAYFLRWLKLKLKLKQKESQGGQRDLFSFVHTENNVPENPDELQNGFAENLSFSDCSSADSTSEGENLEALLGAYAKHANKQPNSRKKVEQAVDRSTAEDTQSDSLPQKSPFLEKIDEHQNQNEPKLKLDPNCLFNQDCSSPDFSVEPQTLVPLQTLKSNSFSDLTTTQDRIGPDASTKPQKVGSFQTLESDSSTDLTTTQDRLYPNVPSEPLVVGSLYTSKSNSFSDLVMSKDVIGPDVSTEPQKVNSLQTSKSHSVSDLATTQNRLYPDVPSEPLTVGSPQNGMSRSFPALTVNQDSLHQEPQTRGLLQTSESHSSSDLTTTNDCLSPEPQMLSPPHGPPSSNLRATHDCMCPDVSTEVQVPDPLQTSKPVSSSLGLEHFLREMGLIFELTCNNFGTRSQNVLGLPGVAADLLLYGVPLEIMDGNASNVPIHWLGCVFAELNRRLPQQKYKLRVLTNLGVHYARNAEVLSAIFGLKFPDGTRTGRGVYMLLLRLPDSVRQLMRCDFLLFLNVAGFGSTSQYNSTDTRIHDHEMAAVAAGMTDVLMHNVSPLTGPEFESDLTVIANALLCIQQYVPMPSCQLLVHDEDINSMLHALQLKHVCEVLQSETGSIEANNADKQNAKAAPCITCVKGPWSSASPFGPVDTQYSTAVLRLKKNVFGTLEKLALKLPATGLADFFVRLNSLWEVVKEDSFYIGLQNRDAAKAFPDMCTEVAQWQENLLDHIESWFEGAEKNIIDTKEKALDEEDQNDLLSELKEDARDEIKTKARKIKTRMNTYIRKNDVLKEKGDSFRPLVMSYVDHLQEQVTENTIQRLEKANESHCLSVQLNKFRTLLEKEQEAEFDSLMRKSNSTNALLQDEQLEEEFEGMWSKIVSTFGFRPAETEDITLRVRNILIQNLINRGLQKHIRKTEAIFFYYMCGFRINDDYLKYRSRVSNIILRRKDAEKLACTVVEEYNQFVAEKFSLPACYSESYIKEILEIVEKALQRNPLEFRTAFEVDLKVYLCSAACQDFQRLRERFDKDEQLLTYMSVNKRAYMSKFVYQFRKNDQCQRVAEAFISMIIKPTVLHYIYSLMGPHIVEEIRSQHQQYQSSHTFSQSLMEKLITEVRFERFLEFLHFYNGYRQKRIRETVLSHLSESTTLNEWRQDKLCEIVKIITSALNQTTPGTQDVLSDTKPLLEEVCVIIQNDANIDVSSVALNGPLFSITTEWATFVTCLKKLLAEMQADLNQEFSQSVDVTQLLRCLPCSPQKSLFSKVKGCEKCCPLCKAPCQEVEVGHDVHRAFFHRPKYMLPNVPGNDGPEGAAQSKLEQNQDTDDLSVTCGNLLSIYPDWTMYPDQNHQTPCLYWRYVLVRFNEDFAKEYGKMLVEVPAEWRNITQEEALNNLRDIYLSK</sequence>
<dbReference type="InterPro" id="IPR058641">
    <property type="entry name" value="GVIN1_dom"/>
</dbReference>
<evidence type="ECO:0000259" key="3">
    <source>
        <dbReference type="Pfam" id="PF25683"/>
    </source>
</evidence>
<feature type="compositionally biased region" description="Polar residues" evidence="1">
    <location>
        <begin position="547"/>
        <end position="556"/>
    </location>
</feature>
<feature type="compositionally biased region" description="Polar residues" evidence="1">
    <location>
        <begin position="690"/>
        <end position="715"/>
    </location>
</feature>
<dbReference type="GeneTree" id="ENSGT00940000154390"/>
<dbReference type="PANTHER" id="PTHR14819:SF9">
    <property type="entry name" value="UP-REGULATOR OF CELL PROLIFERATION-LIKE"/>
    <property type="match status" value="1"/>
</dbReference>
<dbReference type="Pfam" id="PF25496">
    <property type="entry name" value="URGCP"/>
    <property type="match status" value="1"/>
</dbReference>
<reference evidence="5 6" key="1">
    <citation type="journal article" date="2014" name="Nat. Genet.">
        <title>Whole-genome sequence of a flatfish provides insights into ZW sex chromosome evolution and adaptation to a benthic lifestyle.</title>
        <authorList>
            <person name="Chen S."/>
            <person name="Zhang G."/>
            <person name="Shao C."/>
            <person name="Huang Q."/>
            <person name="Liu G."/>
            <person name="Zhang P."/>
            <person name="Song W."/>
            <person name="An N."/>
            <person name="Chalopin D."/>
            <person name="Volff J.N."/>
            <person name="Hong Y."/>
            <person name="Li Q."/>
            <person name="Sha Z."/>
            <person name="Zhou H."/>
            <person name="Xie M."/>
            <person name="Yu Q."/>
            <person name="Liu Y."/>
            <person name="Xiang H."/>
            <person name="Wang N."/>
            <person name="Wu K."/>
            <person name="Yang C."/>
            <person name="Zhou Q."/>
            <person name="Liao X."/>
            <person name="Yang L."/>
            <person name="Hu Q."/>
            <person name="Zhang J."/>
            <person name="Meng L."/>
            <person name="Jin L."/>
            <person name="Tian Y."/>
            <person name="Lian J."/>
            <person name="Yang J."/>
            <person name="Miao G."/>
            <person name="Liu S."/>
            <person name="Liang Z."/>
            <person name="Yan F."/>
            <person name="Li Y."/>
            <person name="Sun B."/>
            <person name="Zhang H."/>
            <person name="Zhang J."/>
            <person name="Zhu Y."/>
            <person name="Du M."/>
            <person name="Zhao Y."/>
            <person name="Schartl M."/>
            <person name="Tang Q."/>
            <person name="Wang J."/>
        </authorList>
    </citation>
    <scope>NUCLEOTIDE SEQUENCE</scope>
</reference>
<dbReference type="InParanoid" id="A0A3P8WN39"/>
<evidence type="ECO:0000256" key="1">
    <source>
        <dbReference type="SAM" id="MobiDB-lite"/>
    </source>
</evidence>
<name>A0A3P8WN39_CYNSE</name>
<reference evidence="5" key="3">
    <citation type="submission" date="2025-09" db="UniProtKB">
        <authorList>
            <consortium name="Ensembl"/>
        </authorList>
    </citation>
    <scope>IDENTIFICATION</scope>
</reference>
<feature type="region of interest" description="Disordered" evidence="1">
    <location>
        <begin position="1745"/>
        <end position="1764"/>
    </location>
</feature>
<dbReference type="STRING" id="244447.ENSCSEP00000026075"/>
<feature type="region of interest" description="Disordered" evidence="1">
    <location>
        <begin position="527"/>
        <end position="557"/>
    </location>
</feature>
<dbReference type="Pfam" id="PF25974">
    <property type="entry name" value="URGCP_9th"/>
    <property type="match status" value="1"/>
</dbReference>
<dbReference type="Pfam" id="PF25683">
    <property type="entry name" value="URGCP_GTPase"/>
    <property type="match status" value="1"/>
</dbReference>
<keyword evidence="6" id="KW-1185">Reference proteome</keyword>
<accession>A0A3P8WN39</accession>
<dbReference type="Proteomes" id="UP000265120">
    <property type="component" value="Chromosome 4"/>
</dbReference>
<dbReference type="PANTHER" id="PTHR14819">
    <property type="entry name" value="GTP-BINDING"/>
    <property type="match status" value="1"/>
</dbReference>
<organism evidence="5 6">
    <name type="scientific">Cynoglossus semilaevis</name>
    <name type="common">Tongue sole</name>
    <dbReference type="NCBI Taxonomy" id="244447"/>
    <lineage>
        <taxon>Eukaryota</taxon>
        <taxon>Metazoa</taxon>
        <taxon>Chordata</taxon>
        <taxon>Craniata</taxon>
        <taxon>Vertebrata</taxon>
        <taxon>Euteleostomi</taxon>
        <taxon>Actinopterygii</taxon>
        <taxon>Neopterygii</taxon>
        <taxon>Teleostei</taxon>
        <taxon>Neoteleostei</taxon>
        <taxon>Acanthomorphata</taxon>
        <taxon>Carangaria</taxon>
        <taxon>Pleuronectiformes</taxon>
        <taxon>Pleuronectoidei</taxon>
        <taxon>Cynoglossidae</taxon>
        <taxon>Cynoglossinae</taxon>
        <taxon>Cynoglossus</taxon>
    </lineage>
</organism>
<evidence type="ECO:0000259" key="4">
    <source>
        <dbReference type="Pfam" id="PF25974"/>
    </source>
</evidence>
<evidence type="ECO:0000313" key="6">
    <source>
        <dbReference type="Proteomes" id="UP000265120"/>
    </source>
</evidence>
<feature type="compositionally biased region" description="Basic and acidic residues" evidence="1">
    <location>
        <begin position="535"/>
        <end position="546"/>
    </location>
</feature>
<protein>
    <submittedName>
        <fullName evidence="5">GTPase, very large interferon inducible 1-like 2</fullName>
    </submittedName>
</protein>
<dbReference type="InterPro" id="IPR057365">
    <property type="entry name" value="URGCP"/>
</dbReference>
<feature type="region of interest" description="Disordered" evidence="1">
    <location>
        <begin position="688"/>
        <end position="799"/>
    </location>
</feature>
<dbReference type="InterPro" id="IPR052986">
    <property type="entry name" value="VLIG_GTPase"/>
</dbReference>
<feature type="domain" description="Up-regulator of cell proliferation-like" evidence="2">
    <location>
        <begin position="68"/>
        <end position="367"/>
    </location>
</feature>
<evidence type="ECO:0000259" key="2">
    <source>
        <dbReference type="Pfam" id="PF25496"/>
    </source>
</evidence>
<feature type="compositionally biased region" description="Low complexity" evidence="1">
    <location>
        <begin position="636"/>
        <end position="652"/>
    </location>
</feature>
<proteinExistence type="predicted"/>
<feature type="compositionally biased region" description="Polar residues" evidence="1">
    <location>
        <begin position="626"/>
        <end position="635"/>
    </location>
</feature>
<dbReference type="InterPro" id="IPR030383">
    <property type="entry name" value="G_VLIG_dom"/>
</dbReference>